<dbReference type="Proteomes" id="UP000323506">
    <property type="component" value="Chromosome A07"/>
</dbReference>
<evidence type="ECO:0000313" key="1">
    <source>
        <dbReference type="EMBL" id="TYH09646.1"/>
    </source>
</evidence>
<dbReference type="AlphaFoldDB" id="A0A5D2FWQ2"/>
<dbReference type="EMBL" id="CM017694">
    <property type="protein sequence ID" value="TYH09646.1"/>
    <property type="molecule type" value="Genomic_DNA"/>
</dbReference>
<sequence>MAQIRFTFRANARIFIAINEVAAAINPQLIGFHLTNRRRANIGLMADAVRLTTRSLPVKLVTMEIWCGETAVRRKPLVKAVRELDCSTGVF</sequence>
<keyword evidence="2" id="KW-1185">Reference proteome</keyword>
<evidence type="ECO:0000313" key="2">
    <source>
        <dbReference type="Proteomes" id="UP000323506"/>
    </source>
</evidence>
<reference evidence="1 2" key="1">
    <citation type="submission" date="2019-06" db="EMBL/GenBank/DDBJ databases">
        <title>WGS assembly of Gossypium darwinii.</title>
        <authorList>
            <person name="Chen Z.J."/>
            <person name="Sreedasyam A."/>
            <person name="Ando A."/>
            <person name="Song Q."/>
            <person name="De L."/>
            <person name="Hulse-Kemp A."/>
            <person name="Ding M."/>
            <person name="Ye W."/>
            <person name="Kirkbride R."/>
            <person name="Jenkins J."/>
            <person name="Plott C."/>
            <person name="Lovell J."/>
            <person name="Lin Y.-M."/>
            <person name="Vaughn R."/>
            <person name="Liu B."/>
            <person name="Li W."/>
            <person name="Simpson S."/>
            <person name="Scheffler B."/>
            <person name="Saski C."/>
            <person name="Grover C."/>
            <person name="Hu G."/>
            <person name="Conover J."/>
            <person name="Carlson J."/>
            <person name="Shu S."/>
            <person name="Boston L."/>
            <person name="Williams M."/>
            <person name="Peterson D."/>
            <person name="Mcgee K."/>
            <person name="Jones D."/>
            <person name="Wendel J."/>
            <person name="Stelly D."/>
            <person name="Grimwood J."/>
            <person name="Schmutz J."/>
        </authorList>
    </citation>
    <scope>NUCLEOTIDE SEQUENCE [LARGE SCALE GENOMIC DNA]</scope>
    <source>
        <strain evidence="1">1808015.09</strain>
    </source>
</reference>
<gene>
    <name evidence="1" type="ORF">ES288_A07G113200v1</name>
</gene>
<name>A0A5D2FWQ2_GOSDA</name>
<accession>A0A5D2FWQ2</accession>
<proteinExistence type="predicted"/>
<organism evidence="1 2">
    <name type="scientific">Gossypium darwinii</name>
    <name type="common">Darwin's cotton</name>
    <name type="synonym">Gossypium barbadense var. darwinii</name>
    <dbReference type="NCBI Taxonomy" id="34276"/>
    <lineage>
        <taxon>Eukaryota</taxon>
        <taxon>Viridiplantae</taxon>
        <taxon>Streptophyta</taxon>
        <taxon>Embryophyta</taxon>
        <taxon>Tracheophyta</taxon>
        <taxon>Spermatophyta</taxon>
        <taxon>Magnoliopsida</taxon>
        <taxon>eudicotyledons</taxon>
        <taxon>Gunneridae</taxon>
        <taxon>Pentapetalae</taxon>
        <taxon>rosids</taxon>
        <taxon>malvids</taxon>
        <taxon>Malvales</taxon>
        <taxon>Malvaceae</taxon>
        <taxon>Malvoideae</taxon>
        <taxon>Gossypium</taxon>
    </lineage>
</organism>
<protein>
    <submittedName>
        <fullName evidence="1">Uncharacterized protein</fullName>
    </submittedName>
</protein>